<dbReference type="Gene3D" id="3.90.550.10">
    <property type="entry name" value="Spore Coat Polysaccharide Biosynthesis Protein SpsA, Chain A"/>
    <property type="match status" value="1"/>
</dbReference>
<feature type="transmembrane region" description="Helical" evidence="1">
    <location>
        <begin position="219"/>
        <end position="237"/>
    </location>
</feature>
<sequence>MDDNKVPELEVMVSAVDQNTTTLAAAMNLQCDAIIVNQCNEFAYSEYTYRTHLIRCFHCDERGVGKSRNITITHAKADIILFSDEDILYREGYKDDVLKEFAAHPEADMILFNIKQSEGRETYYNKNYGRVRWYNYGRYPAYSIAVRRDKLLRSGVTFSQLFGGGARYSNGEDSLFLKQCLDKKIRIYRTNVTLGKEIQRKSTWFEGYTDKFFYDRGVLYHYLYGAMALVFGFRFIYKNRGQMVKDKTFAQCFKIFAQGVRNAEK</sequence>
<dbReference type="EMBL" id="FOGJ01000007">
    <property type="protein sequence ID" value="SER57875.1"/>
    <property type="molecule type" value="Genomic_DNA"/>
</dbReference>
<dbReference type="AlphaFoldDB" id="A0A1H9QCJ7"/>
<evidence type="ECO:0000256" key="1">
    <source>
        <dbReference type="SAM" id="Phobius"/>
    </source>
</evidence>
<evidence type="ECO:0000259" key="2">
    <source>
        <dbReference type="Pfam" id="PF00535"/>
    </source>
</evidence>
<keyword evidence="1" id="KW-0812">Transmembrane</keyword>
<accession>A0A1H9QCJ7</accession>
<dbReference type="Pfam" id="PF00535">
    <property type="entry name" value="Glycos_transf_2"/>
    <property type="match status" value="1"/>
</dbReference>
<dbReference type="eggNOG" id="COG0463">
    <property type="taxonomic scope" value="Bacteria"/>
</dbReference>
<dbReference type="GO" id="GO:0016740">
    <property type="term" value="F:transferase activity"/>
    <property type="evidence" value="ECO:0007669"/>
    <property type="project" value="UniProtKB-KW"/>
</dbReference>
<keyword evidence="1" id="KW-0472">Membrane</keyword>
<dbReference type="RefSeq" id="WP_027206148.1">
    <property type="nucleotide sequence ID" value="NZ_FOGJ01000007.1"/>
</dbReference>
<dbReference type="CDD" id="cd00761">
    <property type="entry name" value="Glyco_tranf_GTA_type"/>
    <property type="match status" value="1"/>
</dbReference>
<reference evidence="3 4" key="1">
    <citation type="submission" date="2016-10" db="EMBL/GenBank/DDBJ databases">
        <authorList>
            <person name="de Groot N.N."/>
        </authorList>
    </citation>
    <scope>NUCLEOTIDE SEQUENCE [LARGE SCALE GENOMIC DNA]</scope>
    <source>
        <strain evidence="3 4">AR40</strain>
    </source>
</reference>
<organism evidence="3 4">
    <name type="scientific">Butyrivibrio fibrisolvens</name>
    <dbReference type="NCBI Taxonomy" id="831"/>
    <lineage>
        <taxon>Bacteria</taxon>
        <taxon>Bacillati</taxon>
        <taxon>Bacillota</taxon>
        <taxon>Clostridia</taxon>
        <taxon>Lachnospirales</taxon>
        <taxon>Lachnospiraceae</taxon>
        <taxon>Butyrivibrio</taxon>
    </lineage>
</organism>
<keyword evidence="3" id="KW-0808">Transferase</keyword>
<evidence type="ECO:0000313" key="4">
    <source>
        <dbReference type="Proteomes" id="UP000182584"/>
    </source>
</evidence>
<keyword evidence="1" id="KW-1133">Transmembrane helix</keyword>
<dbReference type="Proteomes" id="UP000182584">
    <property type="component" value="Unassembled WGS sequence"/>
</dbReference>
<protein>
    <submittedName>
        <fullName evidence="3">Glycosyl transferase family 2</fullName>
    </submittedName>
</protein>
<dbReference type="SUPFAM" id="SSF53448">
    <property type="entry name" value="Nucleotide-diphospho-sugar transferases"/>
    <property type="match status" value="1"/>
</dbReference>
<evidence type="ECO:0000313" key="3">
    <source>
        <dbReference type="EMBL" id="SER57875.1"/>
    </source>
</evidence>
<dbReference type="InterPro" id="IPR029044">
    <property type="entry name" value="Nucleotide-diphossugar_trans"/>
</dbReference>
<dbReference type="OrthoDB" id="9778406at2"/>
<name>A0A1H9QCJ7_BUTFI</name>
<gene>
    <name evidence="3" type="ORF">SAMN04487884_107109</name>
</gene>
<feature type="domain" description="Glycosyltransferase 2-like" evidence="2">
    <location>
        <begin position="50"/>
        <end position="136"/>
    </location>
</feature>
<proteinExistence type="predicted"/>
<dbReference type="InterPro" id="IPR001173">
    <property type="entry name" value="Glyco_trans_2-like"/>
</dbReference>